<dbReference type="Pfam" id="PF09420">
    <property type="entry name" value="Nop16"/>
    <property type="match status" value="1"/>
</dbReference>
<accession>A0AAX4PHF9</accession>
<dbReference type="GO" id="GO:0005730">
    <property type="term" value="C:nucleolus"/>
    <property type="evidence" value="ECO:0007669"/>
    <property type="project" value="UniProtKB-SubCell"/>
</dbReference>
<reference evidence="6 7" key="1">
    <citation type="submission" date="2024-03" db="EMBL/GenBank/DDBJ databases">
        <title>Complete genome sequence of the green alga Chloropicon roscoffensis RCC1871.</title>
        <authorList>
            <person name="Lemieux C."/>
            <person name="Pombert J.-F."/>
            <person name="Otis C."/>
            <person name="Turmel M."/>
        </authorList>
    </citation>
    <scope>NUCLEOTIDE SEQUENCE [LARGE SCALE GENOMIC DNA]</scope>
    <source>
        <strain evidence="6 7">RCC1871</strain>
    </source>
</reference>
<protein>
    <recommendedName>
        <fullName evidence="3">Nucleolar protein 16</fullName>
    </recommendedName>
</protein>
<evidence type="ECO:0000256" key="1">
    <source>
        <dbReference type="ARBA" id="ARBA00004604"/>
    </source>
</evidence>
<evidence type="ECO:0000256" key="5">
    <source>
        <dbReference type="SAM" id="MobiDB-lite"/>
    </source>
</evidence>
<feature type="region of interest" description="Disordered" evidence="5">
    <location>
        <begin position="82"/>
        <end position="107"/>
    </location>
</feature>
<proteinExistence type="inferred from homology"/>
<dbReference type="PANTHER" id="PTHR13243">
    <property type="entry name" value="HSPC111 PROTEIN-RELATED"/>
    <property type="match status" value="1"/>
</dbReference>
<evidence type="ECO:0000256" key="2">
    <source>
        <dbReference type="ARBA" id="ARBA00008479"/>
    </source>
</evidence>
<feature type="compositionally biased region" description="Basic residues" evidence="5">
    <location>
        <begin position="1"/>
        <end position="26"/>
    </location>
</feature>
<dbReference type="Proteomes" id="UP001472866">
    <property type="component" value="Chromosome 12"/>
</dbReference>
<comment type="subcellular location">
    <subcellularLocation>
        <location evidence="1">Nucleus</location>
        <location evidence="1">Nucleolus</location>
    </subcellularLocation>
</comment>
<sequence length="207" mass="22922">MGKSRKSVKRRTSVKVTRSKKRKVKQTKATALLPKDVREELSLPLNATGGRTKTQWDTKRTLKKNYEDNKVASDVNATIGMDIDGGDGDGESYGSGEGRKKRQGKKGAAVDMVPVEVVDEINATFGKQRSTGKRPPKKLTTVQIRVIGKLIEAHGRDNVDAMAKDLKLNKMQHSPGVLKKMVESYFAYPNLIDGEGRRDFHSVQKKG</sequence>
<evidence type="ECO:0000256" key="3">
    <source>
        <dbReference type="ARBA" id="ARBA00015522"/>
    </source>
</evidence>
<dbReference type="PANTHER" id="PTHR13243:SF1">
    <property type="entry name" value="NUCLEOLAR PROTEIN 16"/>
    <property type="match status" value="1"/>
</dbReference>
<keyword evidence="7" id="KW-1185">Reference proteome</keyword>
<dbReference type="GO" id="GO:0042273">
    <property type="term" value="P:ribosomal large subunit biogenesis"/>
    <property type="evidence" value="ECO:0007669"/>
    <property type="project" value="TreeGrafter"/>
</dbReference>
<gene>
    <name evidence="6" type="ORF">HKI87_12g70820</name>
</gene>
<evidence type="ECO:0000313" key="6">
    <source>
        <dbReference type="EMBL" id="WZN65523.1"/>
    </source>
</evidence>
<dbReference type="AlphaFoldDB" id="A0AAX4PHF9"/>
<dbReference type="InterPro" id="IPR019002">
    <property type="entry name" value="Ribosome_biogenesis_Nop16"/>
</dbReference>
<feature type="region of interest" description="Disordered" evidence="5">
    <location>
        <begin position="1"/>
        <end position="27"/>
    </location>
</feature>
<comment type="similarity">
    <text evidence="2">Belongs to the NOP16 family.</text>
</comment>
<dbReference type="EMBL" id="CP151512">
    <property type="protein sequence ID" value="WZN65523.1"/>
    <property type="molecule type" value="Genomic_DNA"/>
</dbReference>
<keyword evidence="4" id="KW-0539">Nucleus</keyword>
<evidence type="ECO:0000256" key="4">
    <source>
        <dbReference type="ARBA" id="ARBA00023242"/>
    </source>
</evidence>
<evidence type="ECO:0000313" key="7">
    <source>
        <dbReference type="Proteomes" id="UP001472866"/>
    </source>
</evidence>
<name>A0AAX4PHF9_9CHLO</name>
<organism evidence="6 7">
    <name type="scientific">Chloropicon roscoffensis</name>
    <dbReference type="NCBI Taxonomy" id="1461544"/>
    <lineage>
        <taxon>Eukaryota</taxon>
        <taxon>Viridiplantae</taxon>
        <taxon>Chlorophyta</taxon>
        <taxon>Chloropicophyceae</taxon>
        <taxon>Chloropicales</taxon>
        <taxon>Chloropicaceae</taxon>
        <taxon>Chloropicon</taxon>
    </lineage>
</organism>